<dbReference type="GeneID" id="19162240"/>
<dbReference type="HOGENOM" id="CLU_1090492_0_0_1"/>
<accession>W9Y275</accession>
<reference evidence="3 4" key="1">
    <citation type="submission" date="2013-03" db="EMBL/GenBank/DDBJ databases">
        <title>The Genome Sequence of Capronia coronata CBS 617.96.</title>
        <authorList>
            <consortium name="The Broad Institute Genomics Platform"/>
            <person name="Cuomo C."/>
            <person name="de Hoog S."/>
            <person name="Gorbushina A."/>
            <person name="Walker B."/>
            <person name="Young S.K."/>
            <person name="Zeng Q."/>
            <person name="Gargeya S."/>
            <person name="Fitzgerald M."/>
            <person name="Haas B."/>
            <person name="Abouelleil A."/>
            <person name="Allen A.W."/>
            <person name="Alvarado L."/>
            <person name="Arachchi H.M."/>
            <person name="Berlin A.M."/>
            <person name="Chapman S.B."/>
            <person name="Gainer-Dewar J."/>
            <person name="Goldberg J."/>
            <person name="Griggs A."/>
            <person name="Gujja S."/>
            <person name="Hansen M."/>
            <person name="Howarth C."/>
            <person name="Imamovic A."/>
            <person name="Ireland A."/>
            <person name="Larimer J."/>
            <person name="McCowan C."/>
            <person name="Murphy C."/>
            <person name="Pearson M."/>
            <person name="Poon T.W."/>
            <person name="Priest M."/>
            <person name="Roberts A."/>
            <person name="Saif S."/>
            <person name="Shea T."/>
            <person name="Sisk P."/>
            <person name="Sykes S."/>
            <person name="Wortman J."/>
            <person name="Nusbaum C."/>
            <person name="Birren B."/>
        </authorList>
    </citation>
    <scope>NUCLEOTIDE SEQUENCE [LARGE SCALE GENOMIC DNA]</scope>
    <source>
        <strain evidence="3 4">CBS 617.96</strain>
    </source>
</reference>
<dbReference type="RefSeq" id="XP_007726441.1">
    <property type="nucleotide sequence ID" value="XM_007728251.1"/>
</dbReference>
<evidence type="ECO:0000256" key="1">
    <source>
        <dbReference type="SAM" id="MobiDB-lite"/>
    </source>
</evidence>
<name>W9Y275_9EURO</name>
<dbReference type="Proteomes" id="UP000019484">
    <property type="component" value="Unassembled WGS sequence"/>
</dbReference>
<protein>
    <submittedName>
        <fullName evidence="3">Uncharacterized protein</fullName>
    </submittedName>
</protein>
<feature type="signal peptide" evidence="2">
    <location>
        <begin position="1"/>
        <end position="21"/>
    </location>
</feature>
<evidence type="ECO:0000313" key="3">
    <source>
        <dbReference type="EMBL" id="EXJ83755.1"/>
    </source>
</evidence>
<dbReference type="AlphaFoldDB" id="W9Y275"/>
<proteinExistence type="predicted"/>
<keyword evidence="2" id="KW-0732">Signal</keyword>
<evidence type="ECO:0000313" key="4">
    <source>
        <dbReference type="Proteomes" id="UP000019484"/>
    </source>
</evidence>
<keyword evidence="4" id="KW-1185">Reference proteome</keyword>
<dbReference type="OrthoDB" id="10576947at2759"/>
<dbReference type="EMBL" id="AMWN01000006">
    <property type="protein sequence ID" value="EXJ83755.1"/>
    <property type="molecule type" value="Genomic_DNA"/>
</dbReference>
<feature type="chain" id="PRO_5004932433" evidence="2">
    <location>
        <begin position="22"/>
        <end position="232"/>
    </location>
</feature>
<gene>
    <name evidence="3" type="ORF">A1O1_07381</name>
</gene>
<sequence length="232" mass="24013">MARSLAALFTFSLFVLPSVLAYGQALHIQHSLALSALVVLPNYFAPAVSAYVVTVPTGFKRNTLQSRKHHKNKDTAVAPAAANTTAAAANTTDVSAAANIAFVAAVANATAADANVTASIDANATADANATISADANSTSTSTSSVSNNEGDGNRNGTGRNSGNDDNSVDSLIDDALALLGGIFTRRNANANPGPVALPVAVPRPQPHPEPRFRRDSVVRRRHAAAYHERAF</sequence>
<organism evidence="3 4">
    <name type="scientific">Capronia coronata CBS 617.96</name>
    <dbReference type="NCBI Taxonomy" id="1182541"/>
    <lineage>
        <taxon>Eukaryota</taxon>
        <taxon>Fungi</taxon>
        <taxon>Dikarya</taxon>
        <taxon>Ascomycota</taxon>
        <taxon>Pezizomycotina</taxon>
        <taxon>Eurotiomycetes</taxon>
        <taxon>Chaetothyriomycetidae</taxon>
        <taxon>Chaetothyriales</taxon>
        <taxon>Herpotrichiellaceae</taxon>
        <taxon>Capronia</taxon>
    </lineage>
</organism>
<evidence type="ECO:0000256" key="2">
    <source>
        <dbReference type="SAM" id="SignalP"/>
    </source>
</evidence>
<feature type="compositionally biased region" description="Low complexity" evidence="1">
    <location>
        <begin position="132"/>
        <end position="166"/>
    </location>
</feature>
<comment type="caution">
    <text evidence="3">The sequence shown here is derived from an EMBL/GenBank/DDBJ whole genome shotgun (WGS) entry which is preliminary data.</text>
</comment>
<feature type="region of interest" description="Disordered" evidence="1">
    <location>
        <begin position="132"/>
        <end position="168"/>
    </location>
</feature>